<feature type="transmembrane region" description="Helical" evidence="7">
    <location>
        <begin position="944"/>
        <end position="969"/>
    </location>
</feature>
<feature type="transmembrane region" description="Helical" evidence="7">
    <location>
        <begin position="989"/>
        <end position="1009"/>
    </location>
</feature>
<keyword evidence="4" id="KW-0067">ATP-binding</keyword>
<feature type="domain" description="ABC transmembrane type-1" evidence="9">
    <location>
        <begin position="41"/>
        <end position="336"/>
    </location>
</feature>
<dbReference type="SUPFAM" id="SSF90123">
    <property type="entry name" value="ABC transporter transmembrane region"/>
    <property type="match status" value="4"/>
</dbReference>
<dbReference type="FunFam" id="3.40.50.300:FF:002283">
    <property type="entry name" value="p-GlycoProtein related"/>
    <property type="match status" value="1"/>
</dbReference>
<dbReference type="OMA" id="IIMERDE"/>
<accession>E3M2B5</accession>
<feature type="transmembrane region" description="Helical" evidence="7">
    <location>
        <begin position="114"/>
        <end position="139"/>
    </location>
</feature>
<feature type="transmembrane region" description="Helical" evidence="7">
    <location>
        <begin position="1292"/>
        <end position="1311"/>
    </location>
</feature>
<dbReference type="NCBIfam" id="NF010167">
    <property type="entry name" value="PRK13648.1"/>
    <property type="match status" value="4"/>
</dbReference>
<feature type="transmembrane region" description="Helical" evidence="7">
    <location>
        <begin position="2201"/>
        <end position="2221"/>
    </location>
</feature>
<dbReference type="CDD" id="cd03249">
    <property type="entry name" value="ABC_MTABC3_MDL1_MDL2"/>
    <property type="match status" value="4"/>
</dbReference>
<dbReference type="OrthoDB" id="6500128at2759"/>
<dbReference type="GO" id="GO:0016020">
    <property type="term" value="C:membrane"/>
    <property type="evidence" value="ECO:0007669"/>
    <property type="project" value="UniProtKB-SubCell"/>
</dbReference>
<evidence type="ECO:0000256" key="2">
    <source>
        <dbReference type="ARBA" id="ARBA00022692"/>
    </source>
</evidence>
<evidence type="ECO:0000259" key="8">
    <source>
        <dbReference type="PROSITE" id="PS50893"/>
    </source>
</evidence>
<feature type="domain" description="ABC transmembrane type-1" evidence="9">
    <location>
        <begin position="1295"/>
        <end position="1604"/>
    </location>
</feature>
<dbReference type="PROSITE" id="PS50929">
    <property type="entry name" value="ABC_TM1F"/>
    <property type="match status" value="4"/>
</dbReference>
<feature type="transmembrane region" description="Helical" evidence="7">
    <location>
        <begin position="2006"/>
        <end position="2028"/>
    </location>
</feature>
<feature type="transmembrane region" description="Helical" evidence="7">
    <location>
        <begin position="763"/>
        <end position="786"/>
    </location>
</feature>
<dbReference type="PROSITE" id="PS50893">
    <property type="entry name" value="ABC_TRANSPORTER_2"/>
    <property type="match status" value="4"/>
</dbReference>
<evidence type="ECO:0000256" key="6">
    <source>
        <dbReference type="ARBA" id="ARBA00023136"/>
    </source>
</evidence>
<dbReference type="InterPro" id="IPR003439">
    <property type="entry name" value="ABC_transporter-like_ATP-bd"/>
</dbReference>
<dbReference type="NCBIfam" id="NF007739">
    <property type="entry name" value="PRK10419.1"/>
    <property type="match status" value="4"/>
</dbReference>
<dbReference type="Gene3D" id="1.20.1560.10">
    <property type="entry name" value="ABC transporter type 1, transmembrane domain"/>
    <property type="match status" value="2"/>
</dbReference>
<dbReference type="InterPro" id="IPR017871">
    <property type="entry name" value="ABC_transporter-like_CS"/>
</dbReference>
<dbReference type="InterPro" id="IPR011527">
    <property type="entry name" value="ABC1_TM_dom"/>
</dbReference>
<name>E3M2B5_CAERE</name>
<feature type="transmembrane region" description="Helical" evidence="7">
    <location>
        <begin position="190"/>
        <end position="209"/>
    </location>
</feature>
<dbReference type="FunFam" id="1.20.1560.10:FF:000121">
    <property type="entry name" value="ABC transporter B family member 9"/>
    <property type="match status" value="1"/>
</dbReference>
<evidence type="ECO:0000256" key="3">
    <source>
        <dbReference type="ARBA" id="ARBA00022741"/>
    </source>
</evidence>
<evidence type="ECO:0000313" key="10">
    <source>
        <dbReference type="EMBL" id="EFO89796.1"/>
    </source>
</evidence>
<feature type="domain" description="ABC transmembrane type-1" evidence="9">
    <location>
        <begin position="1966"/>
        <end position="2266"/>
    </location>
</feature>
<feature type="transmembrane region" description="Helical" evidence="7">
    <location>
        <begin position="2084"/>
        <end position="2104"/>
    </location>
</feature>
<dbReference type="PANTHER" id="PTHR24221">
    <property type="entry name" value="ATP-BINDING CASSETTE SUB-FAMILY B"/>
    <property type="match status" value="1"/>
</dbReference>
<keyword evidence="6 7" id="KW-0472">Membrane</keyword>
<dbReference type="eggNOG" id="KOG0055">
    <property type="taxonomic scope" value="Eukaryota"/>
</dbReference>
<feature type="domain" description="ABC transporter" evidence="8">
    <location>
        <begin position="2300"/>
        <end position="2537"/>
    </location>
</feature>
<feature type="transmembrane region" description="Helical" evidence="7">
    <location>
        <begin position="1437"/>
        <end position="1456"/>
    </location>
</feature>
<feature type="transmembrane region" description="Helical" evidence="7">
    <location>
        <begin position="842"/>
        <end position="862"/>
    </location>
</feature>
<comment type="subcellular location">
    <subcellularLocation>
        <location evidence="1">Membrane</location>
        <topology evidence="1">Multi-pass membrane protein</topology>
    </subcellularLocation>
</comment>
<dbReference type="GO" id="GO:0016887">
    <property type="term" value="F:ATP hydrolysis activity"/>
    <property type="evidence" value="ECO:0007669"/>
    <property type="project" value="InterPro"/>
</dbReference>
<feature type="transmembrane region" description="Helical" evidence="7">
    <location>
        <begin position="2241"/>
        <end position="2261"/>
    </location>
</feature>
<sequence>MENNENELLLPPENQKKYSNFTSFSLVVWKCTSKLEKFLFLLGIASAVLTGLCQPFMSYTFGEVSQVFVKITSAVNNKTIGWFGRTDYSSKVFFPDPSDLDRAYEIFHSDMNTVVIHFALVGFAFAIFGFLQFSLFKYVGDNTTYRVRKEYITRLLRKDAKYFDTVSTGSLSTILNDNLERFREAFNEKIAFIICFTTDFIIGTSLAFYTDWRLASYGSVFAVGIAFSGFINSASMMGSTGKQNTHYANAGAIAFQALSSFKTVISLNGQKQELERYSNELKAGEKHGSRRAFFLATSRSVTHFFCNALNGIILYVGADLIYNKTMDQAVIVTVSFPEQYFQGYSVFQLFHYMLFSAFSLGEAFPHLSYLSNAISSASPIFQILTSKDDVIENRQTDHSDDQRTIKEGNIKFEDVRFSYPSRPDSQVLKGITFNVKKGECIALVGGSGSGKSTIVQLLLHYYDIDSGKISIDGLELNNINLKELRRAIGVVSQEPVLFNTTIEENIRFGNSEVSTLDIYEALKTANAYDFVCAFPRGIKTVVGERGAQLSGGQKQRIAIARVLVKNPKILLLDEATSALDNENEREVQIALRKASEGRTTIVIAHRLSTIRNCDKIMVTSEGKIAELGNHDELIARGGLYKDLIQAQFLDTAENQGDVNNKKLIDVIAATSIDNRISDEELENILKDTPEEQMITSSIWEILRECRPNCILLFFAIFGSAIQGFSFPILAQLIVRTYKTVVYSIFCIQAYAMEGEEILINGHFWASMFLVLGLFRPITLYCQYFFFGKVGEKLSTRLRIKSFQHLLSLPCAFYDESKNSPTRLANRLNTDASNVKAAVDARLGSVLMTLVSFMVAITIACYYSWKLTMQVLLFFPVLYLAKYCYEKTTVQSVKQDSLAFEKSNKIAVEVLDNIKTVRSLNMEEKVLEMMTVQLRELKRKYHKRAFVLVYFRFGLASGFSAGCSQIVYALSFKFGTYLILQKEVLPMDMYLALVTLSYTSNMAGSAISYLPDYKKAIHAAGLIFNLFTYPATMPYKSKDGQLNIDNGEVKMKDVKFHYHQRPDHIVLKNVNLLLEPGKTLALVGPSGSGKSTIVSLIELFYRVDNGSIDVDGENVENVNMHHLRSSLALVSQEPSLFNSSIRENLVYGLTRQVHQLEMEKALITANAFRFVFQFPNGLDTIVGERGAQLSGGQKQRIAIARAILRNPKVLLLDEATSALDSENEKVVQNALNTASERLSTIIVAHRLSTIANADSIAVIKLGKVVEQGSHEELLKLKGAYYKLLLCTSPFEKLLFVLGIVFSILTGLCMPFESYTLGETSQVLITITNAINNKTIDPADLDKAYKIFEKDMNRVVLYFFLCGSAYFTFGFLQSRFQFSIMKFVGDNTTYCVRKRYISCLLKRDAQYFDINSIGHLSTILNEHNFSNLERFREVFNEKIALIVALMTDFTIGTILAFYTDWELASYGILFSLGIAFSGLWNSSSMMKTTELQSMHYADAGSVAFQALGSYKTVCSLNGQKREVERYTEKLIAGEKYGFQKAIFNSLSRGLSYFFSNALNTAVLYVGANMIYDGRLQPTIVVRVFHYLLFGSYCLNEAIPHISRFSSAISSTAPIADMLFPSNQMFRLGHDNFFQNDNVIERGDDTPHDESEVHGDISFRNVRFSYPTRLETEVLKEISFDVKIGECIALVGASGSGKSTVVQLLLRYYNIDSGNISIDGVDLKEINLGKLRKVIGVVSQEPVLFNTTIEENIRFGNPDASSPDIYEALREANAIDFVCAFPKGIKTIVGERGTQLSGGQKQRIAIARTLVRNPKILLLDEATSALDNESEHIVQMALEKASQGRTTIVIAHRLSTIRNANKIIVMDKGKIVEVGNHDELISRKGVYKNLIEAQLMNATEEQNKPSLINEICNLTSRSISVLKETADEENVQDDEIKRIVNELKQEGAKKSNLREIVEMCKPDYFILYLAVFGSAIQGVTYPISAQLIIRAYEAFAMEGEDVVTYGHFWALTILALAILRPLALHLQYYYFGKVSEKLSTRLRIKSFKHLMSLPCAYYDDPKHSATRLSNRLNTDASNVKAAIDDRLGCVIMTVVAIIIAVITASIYCWKMTLQVLLFCPILYLAEYCYERMIDSAIEEDALAFGNSNRVECTCFIRFERCVLQTAIEALENIRTVRALNMEDKIMSLITNHLQKSHKSYFRRAIIQGVANGLSCGCYFFIYSVSFKFGTYLALRKEVLPMDTYLVLMTISMTSSMAGSAAAYLPDYKKAVHAAGLIFNLFTYPATMPYDSTDGKKNIDKGEIVGENLQFHYDQRPDRMILNGVNLKVEPGKTLALVGPSGCGKSTIISLLERFYHAVDGEIKIDGENVEYINLHHLRSNLALVSQEPTLFNSSIRENMLYGLTKSVPQLEIEKALQTANAFHFVYQFPQGLETIVGERGAQLSGGQKQRIAIARAMLRNPKVLLLDEATSALDSDSEKVVQNALDTASERLSTVIVAHRLSTVVNADSIAVLKNGKVAEQGTHEELLKLRNIYWRLVQKQGIQP</sequence>
<feature type="transmembrane region" description="Helical" evidence="7">
    <location>
        <begin position="710"/>
        <end position="734"/>
    </location>
</feature>
<feature type="domain" description="ABC transporter" evidence="8">
    <location>
        <begin position="1654"/>
        <end position="1890"/>
    </location>
</feature>
<dbReference type="GO" id="GO:0140359">
    <property type="term" value="F:ABC-type transporter activity"/>
    <property type="evidence" value="ECO:0007669"/>
    <property type="project" value="InterPro"/>
</dbReference>
<protein>
    <submittedName>
        <fullName evidence="10">CRE-PGP-5 protein</fullName>
    </submittedName>
</protein>
<evidence type="ECO:0000313" key="11">
    <source>
        <dbReference type="Proteomes" id="UP000008281"/>
    </source>
</evidence>
<dbReference type="InterPro" id="IPR027417">
    <property type="entry name" value="P-loop_NTPase"/>
</dbReference>
<feature type="transmembrane region" description="Helical" evidence="7">
    <location>
        <begin position="1353"/>
        <end position="1370"/>
    </location>
</feature>
<dbReference type="Proteomes" id="UP000008281">
    <property type="component" value="Unassembled WGS sequence"/>
</dbReference>
<dbReference type="EMBL" id="DS268422">
    <property type="protein sequence ID" value="EFO89796.1"/>
    <property type="molecule type" value="Genomic_DNA"/>
</dbReference>
<keyword evidence="3" id="KW-0547">Nucleotide-binding</keyword>
<dbReference type="InterPro" id="IPR039421">
    <property type="entry name" value="Type_1_exporter"/>
</dbReference>
<evidence type="ECO:0000256" key="5">
    <source>
        <dbReference type="ARBA" id="ARBA00022989"/>
    </source>
</evidence>
<dbReference type="InterPro" id="IPR003593">
    <property type="entry name" value="AAA+_ATPase"/>
</dbReference>
<dbReference type="FunCoup" id="E3M2B5">
    <property type="interactions" value="4"/>
</dbReference>
<dbReference type="STRING" id="31234.E3M2B5"/>
<dbReference type="HOGENOM" id="CLU_228243_0_0_1"/>
<dbReference type="SMART" id="SM00382">
    <property type="entry name" value="AAA"/>
    <property type="match status" value="4"/>
</dbReference>
<keyword evidence="11" id="KW-1185">Reference proteome</keyword>
<dbReference type="Pfam" id="PF00005">
    <property type="entry name" value="ABC_tran"/>
    <property type="match status" value="4"/>
</dbReference>
<dbReference type="Pfam" id="PF00664">
    <property type="entry name" value="ABC_membrane"/>
    <property type="match status" value="4"/>
</dbReference>
<dbReference type="Gene3D" id="3.40.50.300">
    <property type="entry name" value="P-loop containing nucleotide triphosphate hydrolases"/>
    <property type="match status" value="4"/>
</dbReference>
<feature type="domain" description="ABC transporter" evidence="8">
    <location>
        <begin position="410"/>
        <end position="646"/>
    </location>
</feature>
<dbReference type="GO" id="GO:0005524">
    <property type="term" value="F:ATP binding"/>
    <property type="evidence" value="ECO:0007669"/>
    <property type="project" value="UniProtKB-KW"/>
</dbReference>
<proteinExistence type="predicted"/>
<evidence type="ECO:0000256" key="7">
    <source>
        <dbReference type="SAM" id="Phobius"/>
    </source>
</evidence>
<dbReference type="PROSITE" id="PS00211">
    <property type="entry name" value="ABC_TRANSPORTER_1"/>
    <property type="match status" value="4"/>
</dbReference>
<dbReference type="CDD" id="cd18577">
    <property type="entry name" value="ABC_6TM_Pgp_ABCB1_D1_like"/>
    <property type="match status" value="2"/>
</dbReference>
<dbReference type="CDD" id="cd18578">
    <property type="entry name" value="ABC_6TM_Pgp_ABCB1_D2_like"/>
    <property type="match status" value="2"/>
</dbReference>
<dbReference type="FunFam" id="3.40.50.300:FF:000916">
    <property type="entry name" value="ABC transporter B family member 9"/>
    <property type="match status" value="3"/>
</dbReference>
<feature type="transmembrane region" description="Helical" evidence="7">
    <location>
        <begin position="1462"/>
        <end position="1480"/>
    </location>
</feature>
<organism evidence="11">
    <name type="scientific">Caenorhabditis remanei</name>
    <name type="common">Caenorhabditis vulgaris</name>
    <dbReference type="NCBI Taxonomy" id="31234"/>
    <lineage>
        <taxon>Eukaryota</taxon>
        <taxon>Metazoa</taxon>
        <taxon>Ecdysozoa</taxon>
        <taxon>Nematoda</taxon>
        <taxon>Chromadorea</taxon>
        <taxon>Rhabditida</taxon>
        <taxon>Rhabditina</taxon>
        <taxon>Rhabditomorpha</taxon>
        <taxon>Rhabditoidea</taxon>
        <taxon>Rhabditidae</taxon>
        <taxon>Peloderinae</taxon>
        <taxon>Caenorhabditis</taxon>
    </lineage>
</organism>
<evidence type="ECO:0000259" key="9">
    <source>
        <dbReference type="PROSITE" id="PS50929"/>
    </source>
</evidence>
<dbReference type="SUPFAM" id="SSF52540">
    <property type="entry name" value="P-loop containing nucleoside triphosphate hydrolases"/>
    <property type="match status" value="4"/>
</dbReference>
<dbReference type="PANTHER" id="PTHR24221:SF611">
    <property type="entry name" value="P-GLYCOPROTEIN RELATED"/>
    <property type="match status" value="1"/>
</dbReference>
<keyword evidence="2 7" id="KW-0812">Transmembrane</keyword>
<dbReference type="FunFam" id="1.20.1560.10:FF:000437">
    <property type="entry name" value="Protein CBR-PGP-7"/>
    <property type="match status" value="2"/>
</dbReference>
<evidence type="ECO:0000256" key="4">
    <source>
        <dbReference type="ARBA" id="ARBA00022840"/>
    </source>
</evidence>
<feature type="domain" description="ABC transporter" evidence="8">
    <location>
        <begin position="1048"/>
        <end position="1285"/>
    </location>
</feature>
<feature type="transmembrane region" description="Helical" evidence="7">
    <location>
        <begin position="215"/>
        <end position="234"/>
    </location>
</feature>
<feature type="transmembrane region" description="Helical" evidence="7">
    <location>
        <begin position="1961"/>
        <end position="1986"/>
    </location>
</feature>
<reference evidence="10" key="1">
    <citation type="submission" date="2007-07" db="EMBL/GenBank/DDBJ databases">
        <title>PCAP assembly of the Caenorhabditis remanei genome.</title>
        <authorList>
            <consortium name="The Caenorhabditis remanei Sequencing Consortium"/>
            <person name="Wilson R.K."/>
        </authorList>
    </citation>
    <scope>NUCLEOTIDE SEQUENCE [LARGE SCALE GENOMIC DNA]</scope>
    <source>
        <strain evidence="10">PB4641</strain>
    </source>
</reference>
<evidence type="ECO:0000256" key="1">
    <source>
        <dbReference type="ARBA" id="ARBA00004141"/>
    </source>
</evidence>
<dbReference type="InParanoid" id="E3M2B5"/>
<gene>
    <name evidence="10" type="primary">Cre-pgp-5</name>
    <name evidence="10" type="ORF">CRE_07432</name>
</gene>
<keyword evidence="5 7" id="KW-1133">Transmembrane helix</keyword>
<feature type="domain" description="ABC transmembrane type-1" evidence="9">
    <location>
        <begin position="713"/>
        <end position="1014"/>
    </location>
</feature>
<dbReference type="InterPro" id="IPR036640">
    <property type="entry name" value="ABC1_TM_sf"/>
</dbReference>
<feature type="transmembrane region" description="Helical" evidence="7">
    <location>
        <begin position="38"/>
        <end position="57"/>
    </location>
</feature>